<name>A0A9D4G1M9_DREPO</name>
<proteinExistence type="predicted"/>
<protein>
    <submittedName>
        <fullName evidence="1">Uncharacterized protein</fullName>
    </submittedName>
</protein>
<comment type="caution">
    <text evidence="1">The sequence shown here is derived from an EMBL/GenBank/DDBJ whole genome shotgun (WGS) entry which is preliminary data.</text>
</comment>
<dbReference type="EMBL" id="JAIWYP010000006">
    <property type="protein sequence ID" value="KAH3808561.1"/>
    <property type="molecule type" value="Genomic_DNA"/>
</dbReference>
<dbReference type="Proteomes" id="UP000828390">
    <property type="component" value="Unassembled WGS sequence"/>
</dbReference>
<reference evidence="1" key="1">
    <citation type="journal article" date="2019" name="bioRxiv">
        <title>The Genome of the Zebra Mussel, Dreissena polymorpha: A Resource for Invasive Species Research.</title>
        <authorList>
            <person name="McCartney M.A."/>
            <person name="Auch B."/>
            <person name="Kono T."/>
            <person name="Mallez S."/>
            <person name="Zhang Y."/>
            <person name="Obille A."/>
            <person name="Becker A."/>
            <person name="Abrahante J.E."/>
            <person name="Garbe J."/>
            <person name="Badalamenti J.P."/>
            <person name="Herman A."/>
            <person name="Mangelson H."/>
            <person name="Liachko I."/>
            <person name="Sullivan S."/>
            <person name="Sone E.D."/>
            <person name="Koren S."/>
            <person name="Silverstein K.A.T."/>
            <person name="Beckman K.B."/>
            <person name="Gohl D.M."/>
        </authorList>
    </citation>
    <scope>NUCLEOTIDE SEQUENCE</scope>
    <source>
        <strain evidence="1">Duluth1</strain>
        <tissue evidence="1">Whole animal</tissue>
    </source>
</reference>
<evidence type="ECO:0000313" key="1">
    <source>
        <dbReference type="EMBL" id="KAH3808561.1"/>
    </source>
</evidence>
<keyword evidence="2" id="KW-1185">Reference proteome</keyword>
<sequence>MPAESRFSQVHWKTGALPGRHRHIGAPPGHFRRRPRLNRGVAVALPGSVARIAPVSLGGVTVDRGFAGTLPAFTGAPSGRQPGHCRGFTGINRSLFGVDRDFATFRFNNDEYLLICTQLTFTCAYIRSCLHYRARGTLSMCIESIY</sequence>
<reference evidence="1" key="2">
    <citation type="submission" date="2020-11" db="EMBL/GenBank/DDBJ databases">
        <authorList>
            <person name="McCartney M.A."/>
            <person name="Auch B."/>
            <person name="Kono T."/>
            <person name="Mallez S."/>
            <person name="Becker A."/>
            <person name="Gohl D.M."/>
            <person name="Silverstein K.A.T."/>
            <person name="Koren S."/>
            <person name="Bechman K.B."/>
            <person name="Herman A."/>
            <person name="Abrahante J.E."/>
            <person name="Garbe J."/>
        </authorList>
    </citation>
    <scope>NUCLEOTIDE SEQUENCE</scope>
    <source>
        <strain evidence="1">Duluth1</strain>
        <tissue evidence="1">Whole animal</tissue>
    </source>
</reference>
<evidence type="ECO:0000313" key="2">
    <source>
        <dbReference type="Proteomes" id="UP000828390"/>
    </source>
</evidence>
<accession>A0A9D4G1M9</accession>
<dbReference type="AlphaFoldDB" id="A0A9D4G1M9"/>
<organism evidence="1 2">
    <name type="scientific">Dreissena polymorpha</name>
    <name type="common">Zebra mussel</name>
    <name type="synonym">Mytilus polymorpha</name>
    <dbReference type="NCBI Taxonomy" id="45954"/>
    <lineage>
        <taxon>Eukaryota</taxon>
        <taxon>Metazoa</taxon>
        <taxon>Spiralia</taxon>
        <taxon>Lophotrochozoa</taxon>
        <taxon>Mollusca</taxon>
        <taxon>Bivalvia</taxon>
        <taxon>Autobranchia</taxon>
        <taxon>Heteroconchia</taxon>
        <taxon>Euheterodonta</taxon>
        <taxon>Imparidentia</taxon>
        <taxon>Neoheterodontei</taxon>
        <taxon>Myida</taxon>
        <taxon>Dreissenoidea</taxon>
        <taxon>Dreissenidae</taxon>
        <taxon>Dreissena</taxon>
    </lineage>
</organism>
<gene>
    <name evidence="1" type="ORF">DPMN_136918</name>
</gene>